<keyword evidence="2" id="KW-1185">Reference proteome</keyword>
<reference evidence="1 2" key="1">
    <citation type="journal article" date="2020" name="Nature">
        <title>Six reference-quality genomes reveal evolution of bat adaptations.</title>
        <authorList>
            <person name="Jebb D."/>
            <person name="Huang Z."/>
            <person name="Pippel M."/>
            <person name="Hughes G.M."/>
            <person name="Lavrichenko K."/>
            <person name="Devanna P."/>
            <person name="Winkler S."/>
            <person name="Jermiin L.S."/>
            <person name="Skirmuntt E.C."/>
            <person name="Katzourakis A."/>
            <person name="Burkitt-Gray L."/>
            <person name="Ray D.A."/>
            <person name="Sullivan K.A.M."/>
            <person name="Roscito J.G."/>
            <person name="Kirilenko B.M."/>
            <person name="Davalos L.M."/>
            <person name="Corthals A.P."/>
            <person name="Power M.L."/>
            <person name="Jones G."/>
            <person name="Ransome R.D."/>
            <person name="Dechmann D.K.N."/>
            <person name="Locatelli A.G."/>
            <person name="Puechmaille S.J."/>
            <person name="Fedrigo O."/>
            <person name="Jarvis E.D."/>
            <person name="Hiller M."/>
            <person name="Vernes S.C."/>
            <person name="Myers E.W."/>
            <person name="Teeling E.C."/>
        </authorList>
    </citation>
    <scope>NUCLEOTIDE SEQUENCE [LARGE SCALE GENOMIC DNA]</scope>
    <source>
        <strain evidence="1">MMyoMyo1</strain>
        <tissue evidence="1">Flight muscle</tissue>
    </source>
</reference>
<protein>
    <submittedName>
        <fullName evidence="1">Uncharacterized protein</fullName>
    </submittedName>
</protein>
<dbReference type="Proteomes" id="UP000527355">
    <property type="component" value="Unassembled WGS sequence"/>
</dbReference>
<gene>
    <name evidence="1" type="ORF">mMyoMyo1_010554</name>
</gene>
<name>A0A7J7Z5F7_MYOMY</name>
<evidence type="ECO:0000313" key="2">
    <source>
        <dbReference type="Proteomes" id="UP000527355"/>
    </source>
</evidence>
<organism evidence="1 2">
    <name type="scientific">Myotis myotis</name>
    <name type="common">Greater mouse-eared bat</name>
    <name type="synonym">Vespertilio myotis</name>
    <dbReference type="NCBI Taxonomy" id="51298"/>
    <lineage>
        <taxon>Eukaryota</taxon>
        <taxon>Metazoa</taxon>
        <taxon>Chordata</taxon>
        <taxon>Craniata</taxon>
        <taxon>Vertebrata</taxon>
        <taxon>Euteleostomi</taxon>
        <taxon>Mammalia</taxon>
        <taxon>Eutheria</taxon>
        <taxon>Laurasiatheria</taxon>
        <taxon>Chiroptera</taxon>
        <taxon>Yangochiroptera</taxon>
        <taxon>Vespertilionidae</taxon>
        <taxon>Myotis</taxon>
    </lineage>
</organism>
<dbReference type="AlphaFoldDB" id="A0A7J7Z5F7"/>
<evidence type="ECO:0000313" key="1">
    <source>
        <dbReference type="EMBL" id="KAF6369166.1"/>
    </source>
</evidence>
<proteinExistence type="predicted"/>
<dbReference type="EMBL" id="JABWUV010000003">
    <property type="protein sequence ID" value="KAF6369166.1"/>
    <property type="molecule type" value="Genomic_DNA"/>
</dbReference>
<accession>A0A7J7Z5F7</accession>
<comment type="caution">
    <text evidence="1">The sequence shown here is derived from an EMBL/GenBank/DDBJ whole genome shotgun (WGS) entry which is preliminary data.</text>
</comment>
<sequence length="123" mass="14149">MHEIHARVGLLSPGCQHHFPLAPMTWASLTAPASSGRSSGRMSGLISILHFYYYRYHNGQFEFVFLLNHGFFIITERLMKSTSNFSYINYYIILSPFCLNIIKDKAYQYVNLLPQSNYTTTAV</sequence>